<evidence type="ECO:0000256" key="3">
    <source>
        <dbReference type="ARBA" id="ARBA00023163"/>
    </source>
</evidence>
<dbReference type="PROSITE" id="PS50977">
    <property type="entry name" value="HTH_TETR_2"/>
    <property type="match status" value="1"/>
</dbReference>
<dbReference type="InterPro" id="IPR001647">
    <property type="entry name" value="HTH_TetR"/>
</dbReference>
<dbReference type="PANTHER" id="PTHR47506">
    <property type="entry name" value="TRANSCRIPTIONAL REGULATORY PROTEIN"/>
    <property type="match status" value="1"/>
</dbReference>
<dbReference type="SUPFAM" id="SSF46689">
    <property type="entry name" value="Homeodomain-like"/>
    <property type="match status" value="1"/>
</dbReference>
<comment type="caution">
    <text evidence="6">The sequence shown here is derived from an EMBL/GenBank/DDBJ whole genome shotgun (WGS) entry which is preliminary data.</text>
</comment>
<dbReference type="InterPro" id="IPR054156">
    <property type="entry name" value="YxaF_TetR_C"/>
</dbReference>
<dbReference type="InterPro" id="IPR009057">
    <property type="entry name" value="Homeodomain-like_sf"/>
</dbReference>
<evidence type="ECO:0000256" key="4">
    <source>
        <dbReference type="PROSITE-ProRule" id="PRU00335"/>
    </source>
</evidence>
<evidence type="ECO:0000256" key="2">
    <source>
        <dbReference type="ARBA" id="ARBA00023125"/>
    </source>
</evidence>
<dbReference type="Proteomes" id="UP000232587">
    <property type="component" value="Unassembled WGS sequence"/>
</dbReference>
<dbReference type="RefSeq" id="WP_100866198.1">
    <property type="nucleotide sequence ID" value="NZ_PHUF01000002.1"/>
</dbReference>
<dbReference type="EMBL" id="PHUF01000002">
    <property type="protein sequence ID" value="PKB25802.1"/>
    <property type="molecule type" value="Genomic_DNA"/>
</dbReference>
<protein>
    <submittedName>
        <fullName evidence="6">TetR family transcriptional regulator</fullName>
    </submittedName>
</protein>
<dbReference type="Pfam" id="PF21993">
    <property type="entry name" value="TetR_C_13_2"/>
    <property type="match status" value="1"/>
</dbReference>
<dbReference type="OrthoDB" id="9811084at2"/>
<keyword evidence="7" id="KW-1185">Reference proteome</keyword>
<organism evidence="6 7">
    <name type="scientific">Novosphingobium kunmingense</name>
    <dbReference type="NCBI Taxonomy" id="1211806"/>
    <lineage>
        <taxon>Bacteria</taxon>
        <taxon>Pseudomonadati</taxon>
        <taxon>Pseudomonadota</taxon>
        <taxon>Alphaproteobacteria</taxon>
        <taxon>Sphingomonadales</taxon>
        <taxon>Sphingomonadaceae</taxon>
        <taxon>Novosphingobium</taxon>
    </lineage>
</organism>
<name>A0A2N0I3N4_9SPHN</name>
<proteinExistence type="predicted"/>
<reference evidence="6 7" key="1">
    <citation type="submission" date="2017-11" db="EMBL/GenBank/DDBJ databases">
        <title>Genomic Encyclopedia of Type Strains, Phase III (KMG-III): the genomes of soil and plant-associated and newly described type strains.</title>
        <authorList>
            <person name="Whitman W."/>
        </authorList>
    </citation>
    <scope>NUCLEOTIDE SEQUENCE [LARGE SCALE GENOMIC DNA]</scope>
    <source>
        <strain evidence="6 7">CGMCC 1.12274</strain>
    </source>
</reference>
<evidence type="ECO:0000313" key="6">
    <source>
        <dbReference type="EMBL" id="PKB25802.1"/>
    </source>
</evidence>
<gene>
    <name evidence="6" type="ORF">B0I00_1009</name>
</gene>
<evidence type="ECO:0000256" key="1">
    <source>
        <dbReference type="ARBA" id="ARBA00023015"/>
    </source>
</evidence>
<feature type="DNA-binding region" description="H-T-H motif" evidence="4">
    <location>
        <begin position="35"/>
        <end position="54"/>
    </location>
</feature>
<keyword evidence="3" id="KW-0804">Transcription</keyword>
<dbReference type="PROSITE" id="PS01081">
    <property type="entry name" value="HTH_TETR_1"/>
    <property type="match status" value="1"/>
</dbReference>
<feature type="domain" description="HTH tetR-type" evidence="5">
    <location>
        <begin position="12"/>
        <end position="72"/>
    </location>
</feature>
<dbReference type="Gene3D" id="1.10.357.10">
    <property type="entry name" value="Tetracycline Repressor, domain 2"/>
    <property type="match status" value="1"/>
</dbReference>
<dbReference type="InterPro" id="IPR023772">
    <property type="entry name" value="DNA-bd_HTH_TetR-type_CS"/>
</dbReference>
<dbReference type="PANTHER" id="PTHR47506:SF3">
    <property type="entry name" value="HTH-TYPE TRANSCRIPTIONAL REGULATOR LMRA"/>
    <property type="match status" value="1"/>
</dbReference>
<keyword evidence="1" id="KW-0805">Transcription regulation</keyword>
<accession>A0A2N0I3N4</accession>
<sequence>MIPNVPFRPAPATARDRILEAAVALVRSQGFGATSVDQLCRAAGVTKGAFFHHFASKEALGVALAGYWSANTGAFFAEAPYHHHPRAIDRVLGYIDLRSALLAGPPEAFSCVAGTMLQESFRSSAAIRQACEASIMGNAAALEDDIAQALTQAGLDTADAPGLARYIQVAIQGAFIVAKTQESEAAAPLAAEALAHLRRYFELLFNEGERDAG</sequence>
<dbReference type="Pfam" id="PF00440">
    <property type="entry name" value="TetR_N"/>
    <property type="match status" value="1"/>
</dbReference>
<dbReference type="SUPFAM" id="SSF48498">
    <property type="entry name" value="Tetracyclin repressor-like, C-terminal domain"/>
    <property type="match status" value="1"/>
</dbReference>
<dbReference type="AlphaFoldDB" id="A0A2N0I3N4"/>
<evidence type="ECO:0000259" key="5">
    <source>
        <dbReference type="PROSITE" id="PS50977"/>
    </source>
</evidence>
<dbReference type="PRINTS" id="PR00455">
    <property type="entry name" value="HTHTETR"/>
</dbReference>
<keyword evidence="2 4" id="KW-0238">DNA-binding</keyword>
<dbReference type="InterPro" id="IPR036271">
    <property type="entry name" value="Tet_transcr_reg_TetR-rel_C_sf"/>
</dbReference>
<dbReference type="GO" id="GO:0003677">
    <property type="term" value="F:DNA binding"/>
    <property type="evidence" value="ECO:0007669"/>
    <property type="project" value="UniProtKB-UniRule"/>
</dbReference>
<evidence type="ECO:0000313" key="7">
    <source>
        <dbReference type="Proteomes" id="UP000232587"/>
    </source>
</evidence>